<dbReference type="PANTHER" id="PTHR43356">
    <property type="entry name" value="PHOSPHATE ACETYLTRANSFERASE"/>
    <property type="match status" value="1"/>
</dbReference>
<name>A0ABX7FC49_9RHOB</name>
<dbReference type="Pfam" id="PF01515">
    <property type="entry name" value="PTA_PTB"/>
    <property type="match status" value="1"/>
</dbReference>
<sequence>MTALERARVAARARPGRVVFPEWDEPRVARARDRLRAEGLAEPVPVSEATDAQLAALVEGRGMREGVARRMLTRPLYRAAAMVACGEACAMVAGAETTTRRVIEAASLAIGLRDGLASSFFLMRFPDGREMLWSDCAVTVAPDAGALAAIARASAAWARALLGEARVALLSYATGTSGAGESVDTVRRAAEMTGFAGPVQGDAALNPAIARRKGTGGGGANVLVFPSLDAGNIAYKLAQELAGAQAVGPVLQGFARPVCDLSRGATPEDIADATVLTLALRSGPG</sequence>
<dbReference type="RefSeq" id="WP_039615572.1">
    <property type="nucleotide sequence ID" value="NZ_CP047166.1"/>
</dbReference>
<protein>
    <submittedName>
        <fullName evidence="6">Phosphate acetyltransferase</fullName>
    </submittedName>
</protein>
<evidence type="ECO:0000259" key="5">
    <source>
        <dbReference type="Pfam" id="PF01515"/>
    </source>
</evidence>
<dbReference type="SUPFAM" id="SSF53659">
    <property type="entry name" value="Isocitrate/Isopropylmalate dehydrogenase-like"/>
    <property type="match status" value="1"/>
</dbReference>
<dbReference type="InterPro" id="IPR050500">
    <property type="entry name" value="Phos_Acetyltrans/Butyryltrans"/>
</dbReference>
<keyword evidence="4" id="KW-0012">Acyltransferase</keyword>
<comment type="catalytic activity">
    <reaction evidence="1">
        <text>acetyl-CoA + phosphate = acetyl phosphate + CoA</text>
        <dbReference type="Rhea" id="RHEA:19521"/>
        <dbReference type="ChEBI" id="CHEBI:22191"/>
        <dbReference type="ChEBI" id="CHEBI:43474"/>
        <dbReference type="ChEBI" id="CHEBI:57287"/>
        <dbReference type="ChEBI" id="CHEBI:57288"/>
        <dbReference type="EC" id="2.3.1.8"/>
    </reaction>
</comment>
<evidence type="ECO:0000256" key="4">
    <source>
        <dbReference type="ARBA" id="ARBA00023315"/>
    </source>
</evidence>
<dbReference type="InterPro" id="IPR012147">
    <property type="entry name" value="P_Ac_Bu_trans"/>
</dbReference>
<organism evidence="6 7">
    <name type="scientific">Ponticoccus alexandrii</name>
    <dbReference type="NCBI Taxonomy" id="1943633"/>
    <lineage>
        <taxon>Bacteria</taxon>
        <taxon>Pseudomonadati</taxon>
        <taxon>Pseudomonadota</taxon>
        <taxon>Alphaproteobacteria</taxon>
        <taxon>Rhodobacterales</taxon>
        <taxon>Roseobacteraceae</taxon>
        <taxon>Ponticoccus</taxon>
    </lineage>
</organism>
<dbReference type="Proteomes" id="UP000596387">
    <property type="component" value="Chromosome"/>
</dbReference>
<accession>A0ABX7FC49</accession>
<evidence type="ECO:0000256" key="3">
    <source>
        <dbReference type="ARBA" id="ARBA00022679"/>
    </source>
</evidence>
<keyword evidence="3" id="KW-0808">Transferase</keyword>
<reference evidence="6 7" key="1">
    <citation type="submission" date="2019-12" db="EMBL/GenBank/DDBJ databases">
        <title>Complete Genome Sequence of a Quorum-Sensing Bacterium,Rhodobacteraceae bacterium C31, Isolated from a marine microalgae symbiotic bacteria.</title>
        <authorList>
            <person name="Zhang Y."/>
        </authorList>
    </citation>
    <scope>NUCLEOTIDE SEQUENCE [LARGE SCALE GENOMIC DNA]</scope>
    <source>
        <strain evidence="6 7">C31</strain>
    </source>
</reference>
<dbReference type="Gene3D" id="3.40.50.10950">
    <property type="match status" value="2"/>
</dbReference>
<dbReference type="InterPro" id="IPR002505">
    <property type="entry name" value="PTA_PTB"/>
</dbReference>
<keyword evidence="7" id="KW-1185">Reference proteome</keyword>
<dbReference type="PANTHER" id="PTHR43356:SF3">
    <property type="entry name" value="PHOSPHATE ACETYLTRANSFERASE"/>
    <property type="match status" value="1"/>
</dbReference>
<evidence type="ECO:0000313" key="6">
    <source>
        <dbReference type="EMBL" id="QRF68148.1"/>
    </source>
</evidence>
<proteinExistence type="inferred from homology"/>
<gene>
    <name evidence="6" type="ORF">GQA70_18630</name>
</gene>
<comment type="similarity">
    <text evidence="2">Belongs to the phosphate acetyltransferase and butyryltransferase family.</text>
</comment>
<evidence type="ECO:0000256" key="2">
    <source>
        <dbReference type="ARBA" id="ARBA00005656"/>
    </source>
</evidence>
<dbReference type="EMBL" id="CP047166">
    <property type="protein sequence ID" value="QRF68148.1"/>
    <property type="molecule type" value="Genomic_DNA"/>
</dbReference>
<dbReference type="PIRSF" id="PIRSF000428">
    <property type="entry name" value="P_Ac_trans"/>
    <property type="match status" value="1"/>
</dbReference>
<dbReference type="Gene3D" id="3.40.50.10750">
    <property type="entry name" value="Isocitrate/Isopropylmalate dehydrogenase-like"/>
    <property type="match status" value="1"/>
</dbReference>
<evidence type="ECO:0000256" key="1">
    <source>
        <dbReference type="ARBA" id="ARBA00000705"/>
    </source>
</evidence>
<dbReference type="InterPro" id="IPR042112">
    <property type="entry name" value="P_AcTrfase_dom2"/>
</dbReference>
<dbReference type="InterPro" id="IPR042113">
    <property type="entry name" value="P_AcTrfase_dom1"/>
</dbReference>
<evidence type="ECO:0000313" key="7">
    <source>
        <dbReference type="Proteomes" id="UP000596387"/>
    </source>
</evidence>
<feature type="domain" description="Phosphate acetyl/butaryl transferase" evidence="5">
    <location>
        <begin position="52"/>
        <end position="277"/>
    </location>
</feature>